<proteinExistence type="inferred from homology"/>
<keyword evidence="8" id="KW-1185">Reference proteome</keyword>
<dbReference type="CDD" id="cd05466">
    <property type="entry name" value="PBP2_LTTR_substrate"/>
    <property type="match status" value="1"/>
</dbReference>
<keyword evidence="2" id="KW-0805">Transcription regulation</keyword>
<dbReference type="InterPro" id="IPR036388">
    <property type="entry name" value="WH-like_DNA-bd_sf"/>
</dbReference>
<dbReference type="PANTHER" id="PTHR30126">
    <property type="entry name" value="HTH-TYPE TRANSCRIPTIONAL REGULATOR"/>
    <property type="match status" value="1"/>
</dbReference>
<feature type="compositionally biased region" description="Basic and acidic residues" evidence="5">
    <location>
        <begin position="345"/>
        <end position="357"/>
    </location>
</feature>
<evidence type="ECO:0000313" key="8">
    <source>
        <dbReference type="Proteomes" id="UP000657385"/>
    </source>
</evidence>
<feature type="domain" description="HTH lysR-type" evidence="6">
    <location>
        <begin position="30"/>
        <end position="87"/>
    </location>
</feature>
<name>A0A931B1H5_9ACTN</name>
<comment type="caution">
    <text evidence="7">The sequence shown here is derived from an EMBL/GenBank/DDBJ whole genome shotgun (WGS) entry which is preliminary data.</text>
</comment>
<dbReference type="Gene3D" id="1.10.10.10">
    <property type="entry name" value="Winged helix-like DNA-binding domain superfamily/Winged helix DNA-binding domain"/>
    <property type="match status" value="1"/>
</dbReference>
<dbReference type="InterPro" id="IPR036390">
    <property type="entry name" value="WH_DNA-bd_sf"/>
</dbReference>
<reference evidence="7" key="1">
    <citation type="submission" date="2020-11" db="EMBL/GenBank/DDBJ databases">
        <title>Isolation and identification of active actinomycetes.</title>
        <authorList>
            <person name="Yu B."/>
        </authorList>
    </citation>
    <scope>NUCLEOTIDE SEQUENCE</scope>
    <source>
        <strain evidence="7">NEAU-YB345</strain>
    </source>
</reference>
<evidence type="ECO:0000256" key="3">
    <source>
        <dbReference type="ARBA" id="ARBA00023125"/>
    </source>
</evidence>
<accession>A0A931B1H5</accession>
<evidence type="ECO:0000313" key="7">
    <source>
        <dbReference type="EMBL" id="MBF9067447.1"/>
    </source>
</evidence>
<dbReference type="EMBL" id="JADPRT010000002">
    <property type="protein sequence ID" value="MBF9067447.1"/>
    <property type="molecule type" value="Genomic_DNA"/>
</dbReference>
<protein>
    <submittedName>
        <fullName evidence="7">LysR family transcriptional regulator</fullName>
    </submittedName>
</protein>
<dbReference type="GO" id="GO:0003700">
    <property type="term" value="F:DNA-binding transcription factor activity"/>
    <property type="evidence" value="ECO:0007669"/>
    <property type="project" value="InterPro"/>
</dbReference>
<comment type="similarity">
    <text evidence="1">Belongs to the LysR transcriptional regulatory family.</text>
</comment>
<dbReference type="Gene3D" id="3.40.190.10">
    <property type="entry name" value="Periplasmic binding protein-like II"/>
    <property type="match status" value="2"/>
</dbReference>
<dbReference type="InterPro" id="IPR000847">
    <property type="entry name" value="LysR_HTH_N"/>
</dbReference>
<keyword evidence="3" id="KW-0238">DNA-binding</keyword>
<dbReference type="RefSeq" id="WP_196192629.1">
    <property type="nucleotide sequence ID" value="NZ_JADPRT010000002.1"/>
</dbReference>
<dbReference type="PROSITE" id="PS50931">
    <property type="entry name" value="HTH_LYSR"/>
    <property type="match status" value="1"/>
</dbReference>
<evidence type="ECO:0000256" key="4">
    <source>
        <dbReference type="ARBA" id="ARBA00023163"/>
    </source>
</evidence>
<dbReference type="InterPro" id="IPR005119">
    <property type="entry name" value="LysR_subst-bd"/>
</dbReference>
<dbReference type="AlphaFoldDB" id="A0A931B1H5"/>
<evidence type="ECO:0000256" key="5">
    <source>
        <dbReference type="SAM" id="MobiDB-lite"/>
    </source>
</evidence>
<dbReference type="Pfam" id="PF00126">
    <property type="entry name" value="HTH_1"/>
    <property type="match status" value="1"/>
</dbReference>
<gene>
    <name evidence="7" type="ORF">I2501_05265</name>
</gene>
<feature type="region of interest" description="Disordered" evidence="5">
    <location>
        <begin position="334"/>
        <end position="357"/>
    </location>
</feature>
<dbReference type="SUPFAM" id="SSF46785">
    <property type="entry name" value="Winged helix' DNA-binding domain"/>
    <property type="match status" value="1"/>
</dbReference>
<sequence length="357" mass="37351">MRAELMHAGLTQAELMDTSAVPARMVGVELDPKRLLILRQIAEGGGVAAASRALGHTPSAVSQQLQRLEKEAGVPLVDRSGGRAELTAAGRLLAEYGGRIGDALADAERELQALGGRVSGPVSIGVPGPAITFFATTALHFLAESHPALTPRLVEAGRADGLRALRLGELDVLVIQDDGAAPTPVPPGATALLMFEDEYRLVLPYGWGTPDGPVEPSALSGVPWVGAPEGSPRDLAFRRFAAEHGVEPSVEHRAVHRFAVYSMLAAGIGPAILPAHSAVQITHGRIADLPVPGRFLVRTLRRSGGSTPVPAAEAAVAALQSAMLRAAEQLASRELPGIEPRVSGRLRDPSEKPRDGQ</sequence>
<evidence type="ECO:0000259" key="6">
    <source>
        <dbReference type="PROSITE" id="PS50931"/>
    </source>
</evidence>
<dbReference type="GO" id="GO:0000976">
    <property type="term" value="F:transcription cis-regulatory region binding"/>
    <property type="evidence" value="ECO:0007669"/>
    <property type="project" value="TreeGrafter"/>
</dbReference>
<evidence type="ECO:0000256" key="1">
    <source>
        <dbReference type="ARBA" id="ARBA00009437"/>
    </source>
</evidence>
<dbReference type="PANTHER" id="PTHR30126:SF39">
    <property type="entry name" value="HTH-TYPE TRANSCRIPTIONAL REGULATOR CYSL"/>
    <property type="match status" value="1"/>
</dbReference>
<evidence type="ECO:0000256" key="2">
    <source>
        <dbReference type="ARBA" id="ARBA00023015"/>
    </source>
</evidence>
<organism evidence="7 8">
    <name type="scientific">Streptacidiphilus fuscans</name>
    <dbReference type="NCBI Taxonomy" id="2789292"/>
    <lineage>
        <taxon>Bacteria</taxon>
        <taxon>Bacillati</taxon>
        <taxon>Actinomycetota</taxon>
        <taxon>Actinomycetes</taxon>
        <taxon>Kitasatosporales</taxon>
        <taxon>Streptomycetaceae</taxon>
        <taxon>Streptacidiphilus</taxon>
    </lineage>
</organism>
<dbReference type="Proteomes" id="UP000657385">
    <property type="component" value="Unassembled WGS sequence"/>
</dbReference>
<keyword evidence="4" id="KW-0804">Transcription</keyword>
<dbReference type="Pfam" id="PF03466">
    <property type="entry name" value="LysR_substrate"/>
    <property type="match status" value="1"/>
</dbReference>
<dbReference type="InterPro" id="IPR011991">
    <property type="entry name" value="ArsR-like_HTH"/>
</dbReference>
<dbReference type="SUPFAM" id="SSF53850">
    <property type="entry name" value="Periplasmic binding protein-like II"/>
    <property type="match status" value="1"/>
</dbReference>
<dbReference type="CDD" id="cd00090">
    <property type="entry name" value="HTH_ARSR"/>
    <property type="match status" value="1"/>
</dbReference>